<feature type="domain" description="DUF4185" evidence="2">
    <location>
        <begin position="224"/>
        <end position="352"/>
    </location>
</feature>
<dbReference type="InterPro" id="IPR025442">
    <property type="entry name" value="DUF4185"/>
</dbReference>
<comment type="caution">
    <text evidence="3">The sequence shown here is derived from an EMBL/GenBank/DDBJ whole genome shotgun (WGS) entry which is preliminary data.</text>
</comment>
<name>A0ABU9BJR7_9BURK</name>
<evidence type="ECO:0000259" key="2">
    <source>
        <dbReference type="Pfam" id="PF13810"/>
    </source>
</evidence>
<evidence type="ECO:0000256" key="1">
    <source>
        <dbReference type="SAM" id="SignalP"/>
    </source>
</evidence>
<keyword evidence="4" id="KW-1185">Reference proteome</keyword>
<evidence type="ECO:0000313" key="3">
    <source>
        <dbReference type="EMBL" id="MEK8030207.1"/>
    </source>
</evidence>
<feature type="chain" id="PRO_5045058790" evidence="1">
    <location>
        <begin position="20"/>
        <end position="388"/>
    </location>
</feature>
<accession>A0ABU9BJR7</accession>
<feature type="signal peptide" evidence="1">
    <location>
        <begin position="1"/>
        <end position="19"/>
    </location>
</feature>
<dbReference type="RefSeq" id="WP_341424557.1">
    <property type="nucleotide sequence ID" value="NZ_JBBUTG010000002.1"/>
</dbReference>
<protein>
    <submittedName>
        <fullName evidence="3">DUF4185 domain-containing protein</fullName>
    </submittedName>
</protein>
<reference evidence="3 4" key="1">
    <citation type="submission" date="2024-04" db="EMBL/GenBank/DDBJ databases">
        <title>Novel species of the genus Ideonella isolated from streams.</title>
        <authorList>
            <person name="Lu H."/>
        </authorList>
    </citation>
    <scope>NUCLEOTIDE SEQUENCE [LARGE SCALE GENOMIC DNA]</scope>
    <source>
        <strain evidence="3 4">DXS29W</strain>
    </source>
</reference>
<keyword evidence="1" id="KW-0732">Signal</keyword>
<dbReference type="Proteomes" id="UP001371218">
    <property type="component" value="Unassembled WGS sequence"/>
</dbReference>
<gene>
    <name evidence="3" type="ORF">AACH06_05170</name>
</gene>
<evidence type="ECO:0000313" key="4">
    <source>
        <dbReference type="Proteomes" id="UP001371218"/>
    </source>
</evidence>
<dbReference type="Pfam" id="PF13810">
    <property type="entry name" value="DUF4185"/>
    <property type="match status" value="1"/>
</dbReference>
<dbReference type="EMBL" id="JBBUTG010000002">
    <property type="protein sequence ID" value="MEK8030207.1"/>
    <property type="molecule type" value="Genomic_DNA"/>
</dbReference>
<sequence length="388" mass="41540">MKTFLSTLALLSATSLGWAADVTPYSAVAAPEWTALFDAPYGVNDGWSGADGVYTIPMNGDERFGSGGATKTLILFSDSFVGGTHPDGSRIGGTVMVNNTSAMLSGATPTPSALQFNVRRDAAGKAISMVVPTQAGQWYWPGDALVWKGKVRMFAARMATGDGGDFNFKQVGVDLLTAPASDDAPFLGSYNRLKLPLFAPRNGQLGEIAFGIATMPLTVQAGAPNPDGFLYVYGVRSDDFNKKLLVARVKPDQMTKPGSYRFWNGTAWVSDINDSAPVANRMGAEISVTPLADGRFLVVHQLDTLSGTVVVRYGASPVGPFGKPIPVWLCPEDNLTPDTFVYGAKAHPHLSAPGELLISYHVNTFDFWENFSAGGKDIYRPRFIKLPL</sequence>
<organism evidence="3 4">
    <name type="scientific">Ideonella lacteola</name>
    <dbReference type="NCBI Taxonomy" id="2984193"/>
    <lineage>
        <taxon>Bacteria</taxon>
        <taxon>Pseudomonadati</taxon>
        <taxon>Pseudomonadota</taxon>
        <taxon>Betaproteobacteria</taxon>
        <taxon>Burkholderiales</taxon>
        <taxon>Sphaerotilaceae</taxon>
        <taxon>Ideonella</taxon>
    </lineage>
</organism>
<proteinExistence type="predicted"/>